<dbReference type="EMBL" id="FNCQ01000015">
    <property type="protein sequence ID" value="SDH04978.1"/>
    <property type="molecule type" value="Genomic_DNA"/>
</dbReference>
<dbReference type="InterPro" id="IPR036515">
    <property type="entry name" value="Transposase_17_sf"/>
</dbReference>
<keyword evidence="2" id="KW-1185">Reference proteome</keyword>
<protein>
    <recommendedName>
        <fullName evidence="3">Transposase IS200 like</fullName>
    </recommendedName>
</protein>
<dbReference type="GO" id="GO:0003677">
    <property type="term" value="F:DNA binding"/>
    <property type="evidence" value="ECO:0007669"/>
    <property type="project" value="InterPro"/>
</dbReference>
<dbReference type="RefSeq" id="WP_091818669.1">
    <property type="nucleotide sequence ID" value="NZ_FNCQ01000015.1"/>
</dbReference>
<reference evidence="2" key="1">
    <citation type="submission" date="2016-10" db="EMBL/GenBank/DDBJ databases">
        <authorList>
            <person name="Varghese N."/>
            <person name="Submissions S."/>
        </authorList>
    </citation>
    <scope>NUCLEOTIDE SEQUENCE [LARGE SCALE GENOMIC DNA]</scope>
    <source>
        <strain evidence="2">BP1-148</strain>
    </source>
</reference>
<dbReference type="GO" id="GO:0006313">
    <property type="term" value="P:DNA transposition"/>
    <property type="evidence" value="ECO:0007669"/>
    <property type="project" value="InterPro"/>
</dbReference>
<sequence>MSRSREEAEKAGIQIKEIHHNMKRRFPCHNYSDKGTYMITLVVEGRKPLFGRLQGDGLASMGSENEPKVVLSPLGKAIQNFEIQKIPTFYPMVEVWKLCIMPDHLHIIISVKEKMPDGKNLGQVVRGFKTGCTRAWWVLSEREKTFGEAKGTGAADAARGEMKRTGDADAVRVPAGSPAGLRPLLFEKGYCDKVLLRPGQLDNWKRYLDDNPRRLAIKRQHPDYFTIMHQVNIGKWRCKAVGNRFLLNNPEKAAVVVHSAYNDAEFAELKAKWLALAENGGVLISAAIAKREKEVMREAMDRGYCLIYLRENGFPDYYKPSGESFTACSEGRLLQISPWDYHMQRKTISREQCLMLNRLAEEIANTPYFPFVS</sequence>
<dbReference type="Proteomes" id="UP000198779">
    <property type="component" value="Unassembled WGS sequence"/>
</dbReference>
<dbReference type="GO" id="GO:0004803">
    <property type="term" value="F:transposase activity"/>
    <property type="evidence" value="ECO:0007669"/>
    <property type="project" value="InterPro"/>
</dbReference>
<evidence type="ECO:0008006" key="3">
    <source>
        <dbReference type="Google" id="ProtNLM"/>
    </source>
</evidence>
<evidence type="ECO:0000313" key="2">
    <source>
        <dbReference type="Proteomes" id="UP000198779"/>
    </source>
</evidence>
<gene>
    <name evidence="1" type="ORF">SAMN04487901_11578</name>
</gene>
<dbReference type="SUPFAM" id="SSF143422">
    <property type="entry name" value="Transposase IS200-like"/>
    <property type="match status" value="1"/>
</dbReference>
<name>A0A1G7Z8E2_9BACT</name>
<dbReference type="STRING" id="645274.SAMN04487901_11578"/>
<dbReference type="AlphaFoldDB" id="A0A1G7Z8E2"/>
<organism evidence="1 2">
    <name type="scientific">Prevotella communis</name>
    <dbReference type="NCBI Taxonomy" id="2913614"/>
    <lineage>
        <taxon>Bacteria</taxon>
        <taxon>Pseudomonadati</taxon>
        <taxon>Bacteroidota</taxon>
        <taxon>Bacteroidia</taxon>
        <taxon>Bacteroidales</taxon>
        <taxon>Prevotellaceae</taxon>
        <taxon>Prevotella</taxon>
    </lineage>
</organism>
<accession>A0A1G7Z8E2</accession>
<dbReference type="Gene3D" id="3.30.70.1290">
    <property type="entry name" value="Transposase IS200-like"/>
    <property type="match status" value="1"/>
</dbReference>
<proteinExistence type="predicted"/>
<evidence type="ECO:0000313" key="1">
    <source>
        <dbReference type="EMBL" id="SDH04978.1"/>
    </source>
</evidence>